<dbReference type="GO" id="GO:0003700">
    <property type="term" value="F:DNA-binding transcription factor activity"/>
    <property type="evidence" value="ECO:0007669"/>
    <property type="project" value="InterPro"/>
</dbReference>
<dbReference type="InterPro" id="IPR036390">
    <property type="entry name" value="WH_DNA-bd_sf"/>
</dbReference>
<evidence type="ECO:0000313" key="7">
    <source>
        <dbReference type="Proteomes" id="UP000728647"/>
    </source>
</evidence>
<dbReference type="EMBL" id="JABUQZ010000001">
    <property type="protein sequence ID" value="NUC71199.1"/>
    <property type="molecule type" value="Genomic_DNA"/>
</dbReference>
<comment type="caution">
    <text evidence="5">The sequence shown here is derived from an EMBL/GenBank/DDBJ whole genome shotgun (WGS) entry which is preliminary data.</text>
</comment>
<keyword evidence="1" id="KW-0805">Transcription regulation</keyword>
<dbReference type="Proteomes" id="UP000728647">
    <property type="component" value="Unassembled WGS sequence"/>
</dbReference>
<evidence type="ECO:0000256" key="3">
    <source>
        <dbReference type="SAM" id="MobiDB-lite"/>
    </source>
</evidence>
<dbReference type="PROSITE" id="PS51000">
    <property type="entry name" value="HTH_DEOR_2"/>
    <property type="match status" value="1"/>
</dbReference>
<feature type="region of interest" description="Disordered" evidence="3">
    <location>
        <begin position="69"/>
        <end position="91"/>
    </location>
</feature>
<dbReference type="RefSeq" id="WP_174679244.1">
    <property type="nucleotide sequence ID" value="NZ_JABUQZ010000001.1"/>
</dbReference>
<feature type="domain" description="HTH deoR-type" evidence="4">
    <location>
        <begin position="8"/>
        <end position="63"/>
    </location>
</feature>
<name>A0A8J8GR14_9EURY</name>
<evidence type="ECO:0000313" key="5">
    <source>
        <dbReference type="EMBL" id="NUB92889.1"/>
    </source>
</evidence>
<evidence type="ECO:0000313" key="6">
    <source>
        <dbReference type="EMBL" id="NUC71199.1"/>
    </source>
</evidence>
<keyword evidence="8" id="KW-1185">Reference proteome</keyword>
<protein>
    <submittedName>
        <fullName evidence="5">Helix-turn-helix domain-containing protein</fullName>
    </submittedName>
</protein>
<dbReference type="InterPro" id="IPR001034">
    <property type="entry name" value="DeoR_HTH"/>
</dbReference>
<dbReference type="Gene3D" id="1.10.10.10">
    <property type="entry name" value="Winged helix-like DNA-binding domain superfamily/Winged helix DNA-binding domain"/>
    <property type="match status" value="1"/>
</dbReference>
<evidence type="ECO:0000256" key="2">
    <source>
        <dbReference type="ARBA" id="ARBA00023163"/>
    </source>
</evidence>
<dbReference type="AlphaFoldDB" id="A0A8J8GR14"/>
<dbReference type="GO" id="GO:0003677">
    <property type="term" value="F:DNA binding"/>
    <property type="evidence" value="ECO:0007669"/>
    <property type="project" value="InterPro"/>
</dbReference>
<gene>
    <name evidence="5" type="ORF">HT576_17935</name>
    <name evidence="6" type="ORF">HTZ84_02540</name>
</gene>
<evidence type="ECO:0000313" key="8">
    <source>
        <dbReference type="Proteomes" id="UP001016761"/>
    </source>
</evidence>
<organism evidence="5 7">
    <name type="scientific">Haloterrigena gelatinilytica</name>
    <dbReference type="NCBI Taxonomy" id="2741724"/>
    <lineage>
        <taxon>Archaea</taxon>
        <taxon>Methanobacteriati</taxon>
        <taxon>Methanobacteriota</taxon>
        <taxon>Stenosarchaea group</taxon>
        <taxon>Halobacteria</taxon>
        <taxon>Halobacteriales</taxon>
        <taxon>Natrialbaceae</taxon>
        <taxon>Haloterrigena</taxon>
    </lineage>
</organism>
<sequence length="91" mass="9828">MPGREFTQQERARGILEALAETSQATTTELATALETHPLTVERHCRALQRAGYVRRCTGGAYALVEADLDSSAPTPDDATVGRQRSTNPAD</sequence>
<accession>A0A8J8GR14</accession>
<reference evidence="5 8" key="1">
    <citation type="submission" date="2020-06" db="EMBL/GenBank/DDBJ databases">
        <title>Haloterrigena sp. nov., an extremely halophilic archaeon isolated from a saline sediment.</title>
        <authorList>
            <person name="Liu B.-B."/>
        </authorList>
    </citation>
    <scope>NUCLEOTIDE SEQUENCE</scope>
    <source>
        <strain evidence="5">SYSU A121-1</strain>
        <strain evidence="6 8">SYSU A558-1</strain>
    </source>
</reference>
<dbReference type="OrthoDB" id="285635at2157"/>
<evidence type="ECO:0000256" key="1">
    <source>
        <dbReference type="ARBA" id="ARBA00023015"/>
    </source>
</evidence>
<keyword evidence="2" id="KW-0804">Transcription</keyword>
<dbReference type="EMBL" id="JABURA010000001">
    <property type="protein sequence ID" value="NUB92889.1"/>
    <property type="molecule type" value="Genomic_DNA"/>
</dbReference>
<dbReference type="InterPro" id="IPR036388">
    <property type="entry name" value="WH-like_DNA-bd_sf"/>
</dbReference>
<dbReference type="SUPFAM" id="SSF46785">
    <property type="entry name" value="Winged helix' DNA-binding domain"/>
    <property type="match status" value="1"/>
</dbReference>
<dbReference type="Pfam" id="PF09339">
    <property type="entry name" value="HTH_IclR"/>
    <property type="match status" value="1"/>
</dbReference>
<evidence type="ECO:0000259" key="4">
    <source>
        <dbReference type="PROSITE" id="PS51000"/>
    </source>
</evidence>
<dbReference type="InterPro" id="IPR005471">
    <property type="entry name" value="Tscrpt_reg_IclR_N"/>
</dbReference>
<dbReference type="Proteomes" id="UP001016761">
    <property type="component" value="Unassembled WGS sequence"/>
</dbReference>
<proteinExistence type="predicted"/>